<dbReference type="OrthoDB" id="10011058at2"/>
<name>A0A448GYG5_9GAMM</name>
<accession>A0A448GYG5</accession>
<feature type="region of interest" description="Disordered" evidence="1">
    <location>
        <begin position="210"/>
        <end position="277"/>
    </location>
</feature>
<feature type="compositionally biased region" description="Polar residues" evidence="1">
    <location>
        <begin position="216"/>
        <end position="229"/>
    </location>
</feature>
<organism evidence="2 3">
    <name type="scientific">Moraxella cuniculi</name>
    <dbReference type="NCBI Taxonomy" id="34061"/>
    <lineage>
        <taxon>Bacteria</taxon>
        <taxon>Pseudomonadati</taxon>
        <taxon>Pseudomonadota</taxon>
        <taxon>Gammaproteobacteria</taxon>
        <taxon>Moraxellales</taxon>
        <taxon>Moraxellaceae</taxon>
        <taxon>Moraxella</taxon>
    </lineage>
</organism>
<evidence type="ECO:0000313" key="2">
    <source>
        <dbReference type="EMBL" id="VEG13741.1"/>
    </source>
</evidence>
<dbReference type="Proteomes" id="UP000274100">
    <property type="component" value="Chromosome"/>
</dbReference>
<dbReference type="EMBL" id="LR134343">
    <property type="protein sequence ID" value="VEG13741.1"/>
    <property type="molecule type" value="Genomic_DNA"/>
</dbReference>
<dbReference type="KEGG" id="mcun:NCTC10297_01711"/>
<dbReference type="RefSeq" id="WP_126331399.1">
    <property type="nucleotide sequence ID" value="NZ_LR134343.1"/>
</dbReference>
<reference evidence="2 3" key="1">
    <citation type="submission" date="2018-12" db="EMBL/GenBank/DDBJ databases">
        <authorList>
            <consortium name="Pathogen Informatics"/>
        </authorList>
    </citation>
    <scope>NUCLEOTIDE SEQUENCE [LARGE SCALE GENOMIC DNA]</scope>
    <source>
        <strain evidence="2 3">NCTC10297</strain>
    </source>
</reference>
<evidence type="ECO:0000256" key="1">
    <source>
        <dbReference type="SAM" id="MobiDB-lite"/>
    </source>
</evidence>
<protein>
    <submittedName>
        <fullName evidence="2">Uncharacterized protein</fullName>
    </submittedName>
</protein>
<dbReference type="AlphaFoldDB" id="A0A448GYG5"/>
<evidence type="ECO:0000313" key="3">
    <source>
        <dbReference type="Proteomes" id="UP000274100"/>
    </source>
</evidence>
<gene>
    <name evidence="2" type="ORF">NCTC10297_01711</name>
</gene>
<proteinExistence type="predicted"/>
<feature type="region of interest" description="Disordered" evidence="1">
    <location>
        <begin position="1"/>
        <end position="24"/>
    </location>
</feature>
<sequence>MLLAQPTTTQTDAITHNGQRQTTTDLSQTNINTDALNTQKVIKDQKTGGLDFNTTVDTRIFTKTGRQEIKKEQVGLGQNLNKIKDDIVSDIELGYDIASDAYKSILILKKIEEVRSQLSPEEQEYFDQYLLEFQQNQDLLRLNAAPAAGVAAIGATELTALAAGAGVAVCSATEACSDAVEDGFKSTQKAARDATNTIIDYTVGIFSSDKKKSENKANNAPPQTSQVASTPPPEPPPEDDYVEVSSNMQKGDKVDLSKFTRGSSNNFKYNGKPAYRNDKGYMLVKDNAAGKPTAHGGSYWKLLDKHGNRIGTLSKDGIYLRK</sequence>